<sequence>MNNIIKQIFSLSLIISFSYNQNFPNGSFSLDQIFFQLNSLNIKGDLGKDSLNNGTFSLSLLKFGFDNINLMSTNSGSTELIINGPNFDLEDMEINTNYVFPNFYNLILSDLSDRRYETPMDGLEIIEKAIHAFKIKKGKYPKTYDDLIVDSFINTTKYPFNQSEWSYHLDIPRTIEAITTSMYKYEKKNLILDWETKKIINRESNQFTKEDVNWNFIFQIQDIKQHFLSDVKINMNPNQYNLEFYQRKGKFHINGISINAIPNNDIFEQTIFKLNNLSLEINDLFLQLIKINGEPNIQNGKGNFTLKNFEIKLPPKLLVDETMKFIMQDLGIRNGLMRIRQLDFMIHFYDNEFGLVNASFISPFLKISLTAQISIDAKKSFFKSMELFDTELRINPISYGVRDIIREWEIDNNKNLNREGPVIVLKFSGPLSSPIIIGLD</sequence>
<dbReference type="EMBL" id="UINC01002612">
    <property type="protein sequence ID" value="SUZ98520.1"/>
    <property type="molecule type" value="Genomic_DNA"/>
</dbReference>
<gene>
    <name evidence="1" type="ORF">METZ01_LOCUS51374</name>
</gene>
<dbReference type="AlphaFoldDB" id="A0A381S388"/>
<name>A0A381S388_9ZZZZ</name>
<organism evidence="1">
    <name type="scientific">marine metagenome</name>
    <dbReference type="NCBI Taxonomy" id="408172"/>
    <lineage>
        <taxon>unclassified sequences</taxon>
        <taxon>metagenomes</taxon>
        <taxon>ecological metagenomes</taxon>
    </lineage>
</organism>
<reference evidence="1" key="1">
    <citation type="submission" date="2018-05" db="EMBL/GenBank/DDBJ databases">
        <authorList>
            <person name="Lanie J.A."/>
            <person name="Ng W.-L."/>
            <person name="Kazmierczak K.M."/>
            <person name="Andrzejewski T.M."/>
            <person name="Davidsen T.M."/>
            <person name="Wayne K.J."/>
            <person name="Tettelin H."/>
            <person name="Glass J.I."/>
            <person name="Rusch D."/>
            <person name="Podicherti R."/>
            <person name="Tsui H.-C.T."/>
            <person name="Winkler M.E."/>
        </authorList>
    </citation>
    <scope>NUCLEOTIDE SEQUENCE</scope>
</reference>
<protein>
    <submittedName>
        <fullName evidence="1">Uncharacterized protein</fullName>
    </submittedName>
</protein>
<proteinExistence type="predicted"/>
<evidence type="ECO:0000313" key="1">
    <source>
        <dbReference type="EMBL" id="SUZ98520.1"/>
    </source>
</evidence>
<accession>A0A381S388</accession>